<evidence type="ECO:0000313" key="2">
    <source>
        <dbReference type="EMBL" id="MDA0166965.1"/>
    </source>
</evidence>
<dbReference type="EMBL" id="JAPDOD010000082">
    <property type="protein sequence ID" value="MDA0166965.1"/>
    <property type="molecule type" value="Genomic_DNA"/>
</dbReference>
<sequence length="208" mass="21198">MRTLPRIAVGFVVFAGGLTFLVYGIAQAITTGSCGSSSNGLSYGPACPSGMGPMILLMILGTFAALIGAGVASVRSSRGGVTVLGGVGRFIAALIVAVLAGVVLGFVDLHSDDTRPGLEIVAAVVVPLLLFAVPAIGIVPARKIKPATAPVVEGPIAWQTPAPKPAATTTANAQDIATRLKQLEQLRASGLLDEAAYKERRTQILAEL</sequence>
<keyword evidence="3" id="KW-1185">Reference proteome</keyword>
<keyword evidence="1" id="KW-0812">Transmembrane</keyword>
<proteinExistence type="predicted"/>
<feature type="transmembrane region" description="Helical" evidence="1">
    <location>
        <begin position="119"/>
        <end position="139"/>
    </location>
</feature>
<dbReference type="Proteomes" id="UP001149140">
    <property type="component" value="Unassembled WGS sequence"/>
</dbReference>
<dbReference type="AlphaFoldDB" id="A0A9X3S4S3"/>
<organism evidence="2 3">
    <name type="scientific">Solirubrobacter ginsenosidimutans</name>
    <dbReference type="NCBI Taxonomy" id="490573"/>
    <lineage>
        <taxon>Bacteria</taxon>
        <taxon>Bacillati</taxon>
        <taxon>Actinomycetota</taxon>
        <taxon>Thermoleophilia</taxon>
        <taxon>Solirubrobacterales</taxon>
        <taxon>Solirubrobacteraceae</taxon>
        <taxon>Solirubrobacter</taxon>
    </lineage>
</organism>
<reference evidence="2" key="1">
    <citation type="submission" date="2022-10" db="EMBL/GenBank/DDBJ databases">
        <title>The WGS of Solirubrobacter ginsenosidimutans DSM 21036.</title>
        <authorList>
            <person name="Jiang Z."/>
        </authorList>
    </citation>
    <scope>NUCLEOTIDE SEQUENCE</scope>
    <source>
        <strain evidence="2">DSM 21036</strain>
    </source>
</reference>
<feature type="transmembrane region" description="Helical" evidence="1">
    <location>
        <begin position="7"/>
        <end position="30"/>
    </location>
</feature>
<feature type="transmembrane region" description="Helical" evidence="1">
    <location>
        <begin position="50"/>
        <end position="74"/>
    </location>
</feature>
<evidence type="ECO:0000313" key="3">
    <source>
        <dbReference type="Proteomes" id="UP001149140"/>
    </source>
</evidence>
<accession>A0A9X3S4S3</accession>
<keyword evidence="1" id="KW-0472">Membrane</keyword>
<dbReference type="RefSeq" id="WP_270046218.1">
    <property type="nucleotide sequence ID" value="NZ_JAPDOD010000082.1"/>
</dbReference>
<keyword evidence="1" id="KW-1133">Transmembrane helix</keyword>
<evidence type="ECO:0000256" key="1">
    <source>
        <dbReference type="SAM" id="Phobius"/>
    </source>
</evidence>
<feature type="transmembrane region" description="Helical" evidence="1">
    <location>
        <begin position="86"/>
        <end position="107"/>
    </location>
</feature>
<protein>
    <recommendedName>
        <fullName evidence="4">SHOCT domain-containing protein</fullName>
    </recommendedName>
</protein>
<gene>
    <name evidence="2" type="ORF">OM076_42285</name>
</gene>
<dbReference type="PROSITE" id="PS51257">
    <property type="entry name" value="PROKAR_LIPOPROTEIN"/>
    <property type="match status" value="1"/>
</dbReference>
<evidence type="ECO:0008006" key="4">
    <source>
        <dbReference type="Google" id="ProtNLM"/>
    </source>
</evidence>
<comment type="caution">
    <text evidence="2">The sequence shown here is derived from an EMBL/GenBank/DDBJ whole genome shotgun (WGS) entry which is preliminary data.</text>
</comment>
<name>A0A9X3S4S3_9ACTN</name>